<feature type="binding site" evidence="3">
    <location>
        <position position="63"/>
    </location>
    <ligand>
        <name>substrate</name>
    </ligand>
</feature>
<evidence type="ECO:0000313" key="6">
    <source>
        <dbReference type="EMBL" id="KGB22631.1"/>
    </source>
</evidence>
<dbReference type="STRING" id="104102.AtDm6_2212"/>
<dbReference type="GeneID" id="89478110"/>
<protein>
    <recommendedName>
        <fullName evidence="3">NAD-dependent protein deacylase</fullName>
        <ecNumber evidence="3">2.3.1.286</ecNumber>
    </recommendedName>
    <alternativeName>
        <fullName evidence="3">Regulatory protein SIR2 homolog</fullName>
    </alternativeName>
</protein>
<dbReference type="InterPro" id="IPR026591">
    <property type="entry name" value="Sirtuin_cat_small_dom_sf"/>
</dbReference>
<feature type="binding site" evidence="3 4">
    <location>
        <position position="132"/>
    </location>
    <ligand>
        <name>Zn(2+)</name>
        <dbReference type="ChEBI" id="CHEBI:29105"/>
    </ligand>
</feature>
<dbReference type="GO" id="GO:0005737">
    <property type="term" value="C:cytoplasm"/>
    <property type="evidence" value="ECO:0007669"/>
    <property type="project" value="UniProtKB-SubCell"/>
</dbReference>
<comment type="domain">
    <text evidence="3">2 residues (Tyr-63 and Arg-66) present in a large hydrophobic pocket are probably involved in substrate specificity. They are important for desuccinylation activity, but dispensable for deacetylation activity.</text>
</comment>
<comment type="caution">
    <text evidence="6">The sequence shown here is derived from an EMBL/GenBank/DDBJ whole genome shotgun (WGS) entry which is preliminary data.</text>
</comment>
<comment type="similarity">
    <text evidence="3">Belongs to the sirtuin family. Class III subfamily.</text>
</comment>
<keyword evidence="3 4" id="KW-0862">Zinc</keyword>
<keyword evidence="7" id="KW-1185">Reference proteome</keyword>
<feature type="binding site" evidence="3">
    <location>
        <position position="233"/>
    </location>
    <ligand>
        <name>NAD(+)</name>
        <dbReference type="ChEBI" id="CHEBI:57540"/>
    </ligand>
</feature>
<comment type="catalytic activity">
    <reaction evidence="3">
        <text>N(6)-succinyl-L-lysyl-[protein] + NAD(+) + H2O = 2''-O-succinyl-ADP-D-ribose + nicotinamide + L-lysyl-[protein]</text>
        <dbReference type="Rhea" id="RHEA:47668"/>
        <dbReference type="Rhea" id="RHEA-COMP:9752"/>
        <dbReference type="Rhea" id="RHEA-COMP:11877"/>
        <dbReference type="ChEBI" id="CHEBI:15377"/>
        <dbReference type="ChEBI" id="CHEBI:17154"/>
        <dbReference type="ChEBI" id="CHEBI:29969"/>
        <dbReference type="ChEBI" id="CHEBI:57540"/>
        <dbReference type="ChEBI" id="CHEBI:87830"/>
        <dbReference type="ChEBI" id="CHEBI:87832"/>
    </reaction>
</comment>
<dbReference type="EMBL" id="JOKM01000075">
    <property type="protein sequence ID" value="KGB22631.1"/>
    <property type="molecule type" value="Genomic_DNA"/>
</dbReference>
<dbReference type="Gene3D" id="3.40.50.1220">
    <property type="entry name" value="TPP-binding domain"/>
    <property type="match status" value="1"/>
</dbReference>
<keyword evidence="3 4" id="KW-0479">Metal-binding</keyword>
<dbReference type="Pfam" id="PF02146">
    <property type="entry name" value="SIR2"/>
    <property type="match status" value="1"/>
</dbReference>
<feature type="binding site" evidence="3">
    <location>
        <begin position="190"/>
        <end position="192"/>
    </location>
    <ligand>
        <name>NAD(+)</name>
        <dbReference type="ChEBI" id="CHEBI:57540"/>
    </ligand>
</feature>
<dbReference type="GO" id="GO:0008270">
    <property type="term" value="F:zinc ion binding"/>
    <property type="evidence" value="ECO:0007669"/>
    <property type="project" value="UniProtKB-UniRule"/>
</dbReference>
<evidence type="ECO:0000256" key="1">
    <source>
        <dbReference type="ARBA" id="ARBA00022679"/>
    </source>
</evidence>
<dbReference type="InterPro" id="IPR003000">
    <property type="entry name" value="Sirtuin"/>
</dbReference>
<dbReference type="GO" id="GO:0017136">
    <property type="term" value="F:histone deacetylase activity, NAD-dependent"/>
    <property type="evidence" value="ECO:0007669"/>
    <property type="project" value="TreeGrafter"/>
</dbReference>
<dbReference type="PANTHER" id="PTHR11085:SF4">
    <property type="entry name" value="NAD-DEPENDENT PROTEIN DEACYLASE"/>
    <property type="match status" value="1"/>
</dbReference>
<keyword evidence="1" id="KW-0808">Transferase</keyword>
<dbReference type="Gene3D" id="3.30.1600.10">
    <property type="entry name" value="SIR2/SIRT2 'Small Domain"/>
    <property type="match status" value="1"/>
</dbReference>
<dbReference type="RefSeq" id="WP_035380654.1">
    <property type="nucleotide sequence ID" value="NZ_JACAOJ010000001.1"/>
</dbReference>
<reference evidence="6 7" key="1">
    <citation type="submission" date="2014-06" db="EMBL/GenBank/DDBJ databases">
        <title>Functional and comparative genomic analyses of the Drosophila gut microbiota identify candidate symbiosis factors.</title>
        <authorList>
            <person name="Newell P.D."/>
            <person name="Chaston J.M."/>
            <person name="Douglas A.E."/>
        </authorList>
    </citation>
    <scope>NUCLEOTIDE SEQUENCE [LARGE SCALE GENOMIC DNA]</scope>
    <source>
        <strain evidence="6 7">DmCS_006</strain>
    </source>
</reference>
<dbReference type="HAMAP" id="MF_01121">
    <property type="entry name" value="Sirtuin_ClassIII"/>
    <property type="match status" value="1"/>
</dbReference>
<feature type="active site" description="Proton acceptor" evidence="3 4">
    <location>
        <position position="124"/>
    </location>
</feature>
<feature type="binding site" evidence="3 4">
    <location>
        <position position="154"/>
    </location>
    <ligand>
        <name>Zn(2+)</name>
        <dbReference type="ChEBI" id="CHEBI:29105"/>
    </ligand>
</feature>
<feature type="binding site" evidence="3 4">
    <location>
        <position position="151"/>
    </location>
    <ligand>
        <name>Zn(2+)</name>
        <dbReference type="ChEBI" id="CHEBI:29105"/>
    </ligand>
</feature>
<dbReference type="InterPro" id="IPR026590">
    <property type="entry name" value="Ssirtuin_cat_dom"/>
</dbReference>
<keyword evidence="2 3" id="KW-0520">NAD</keyword>
<dbReference type="GO" id="GO:0036054">
    <property type="term" value="F:protein-malonyllysine demalonylase activity"/>
    <property type="evidence" value="ECO:0007669"/>
    <property type="project" value="InterPro"/>
</dbReference>
<dbReference type="Proteomes" id="UP000029448">
    <property type="component" value="Unassembled WGS sequence"/>
</dbReference>
<evidence type="ECO:0000256" key="2">
    <source>
        <dbReference type="ARBA" id="ARBA00023027"/>
    </source>
</evidence>
<sequence>MAAPFPSSLLSERIVILTGAGISQESGLATFRDEGGLWASHSIEDVCTPEGFSRNPALVDDFYNHRRKEAQTVKPNAAHKALAMLEAALRNQIPHEADDRFLLITQNIDPLHERAGSRSLVHMHGELERVRCTACHQSFQWITDCFPTTPCPHCSAAALRPDVVWFGEMPYHMERIEKALARCTLFIAIGTSATVWPAAGFVQAAGAHAHTVELNLAPSAASGQFDEVLYGPATKVVPRYVSGLLTP</sequence>
<evidence type="ECO:0000259" key="5">
    <source>
        <dbReference type="PROSITE" id="PS50305"/>
    </source>
</evidence>
<dbReference type="GO" id="GO:0070403">
    <property type="term" value="F:NAD+ binding"/>
    <property type="evidence" value="ECO:0007669"/>
    <property type="project" value="UniProtKB-UniRule"/>
</dbReference>
<feature type="binding site" evidence="3">
    <location>
        <begin position="106"/>
        <end position="109"/>
    </location>
    <ligand>
        <name>NAD(+)</name>
        <dbReference type="ChEBI" id="CHEBI:57540"/>
    </ligand>
</feature>
<feature type="binding site" evidence="3 4">
    <location>
        <position position="135"/>
    </location>
    <ligand>
        <name>Zn(2+)</name>
        <dbReference type="ChEBI" id="CHEBI:29105"/>
    </ligand>
</feature>
<dbReference type="GO" id="GO:0036055">
    <property type="term" value="F:protein-succinyllysine desuccinylase activity"/>
    <property type="evidence" value="ECO:0007669"/>
    <property type="project" value="UniProtKB-UniRule"/>
</dbReference>
<dbReference type="AlphaFoldDB" id="A0A094ZJJ7"/>
<dbReference type="EC" id="2.3.1.286" evidence="3"/>
<comment type="cofactor">
    <cofactor evidence="3">
        <name>Zn(2+)</name>
        <dbReference type="ChEBI" id="CHEBI:29105"/>
    </cofactor>
    <text evidence="3">Binds 1 zinc ion per subunit.</text>
</comment>
<gene>
    <name evidence="3" type="primary">cobB</name>
    <name evidence="6" type="ORF">AtDm6_2212</name>
</gene>
<dbReference type="PANTHER" id="PTHR11085">
    <property type="entry name" value="NAD-DEPENDENT PROTEIN DEACYLASE SIRTUIN-5, MITOCHONDRIAL-RELATED"/>
    <property type="match status" value="1"/>
</dbReference>
<comment type="subcellular location">
    <subcellularLocation>
        <location evidence="3">Cytoplasm</location>
    </subcellularLocation>
</comment>
<dbReference type="CDD" id="cd01412">
    <property type="entry name" value="SIRT5_Af1_CobB"/>
    <property type="match status" value="1"/>
</dbReference>
<dbReference type="InterPro" id="IPR050134">
    <property type="entry name" value="NAD-dep_sirtuin_deacylases"/>
</dbReference>
<dbReference type="InterPro" id="IPR029035">
    <property type="entry name" value="DHS-like_NAD/FAD-binding_dom"/>
</dbReference>
<dbReference type="InterPro" id="IPR027546">
    <property type="entry name" value="Sirtuin_class_III"/>
</dbReference>
<name>A0A094ZJJ7_9PROT</name>
<dbReference type="PROSITE" id="PS50305">
    <property type="entry name" value="SIRTUIN"/>
    <property type="match status" value="1"/>
</dbReference>
<comment type="caution">
    <text evidence="3">Lacks conserved residue(s) required for the propagation of feature annotation.</text>
</comment>
<evidence type="ECO:0000256" key="4">
    <source>
        <dbReference type="PROSITE-ProRule" id="PRU00236"/>
    </source>
</evidence>
<evidence type="ECO:0000313" key="7">
    <source>
        <dbReference type="Proteomes" id="UP000029448"/>
    </source>
</evidence>
<comment type="catalytic activity">
    <reaction evidence="3">
        <text>N(6)-acetyl-L-lysyl-[protein] + NAD(+) + H2O = 2''-O-acetyl-ADP-D-ribose + nicotinamide + L-lysyl-[protein]</text>
        <dbReference type="Rhea" id="RHEA:43636"/>
        <dbReference type="Rhea" id="RHEA-COMP:9752"/>
        <dbReference type="Rhea" id="RHEA-COMP:10731"/>
        <dbReference type="ChEBI" id="CHEBI:15377"/>
        <dbReference type="ChEBI" id="CHEBI:17154"/>
        <dbReference type="ChEBI" id="CHEBI:29969"/>
        <dbReference type="ChEBI" id="CHEBI:57540"/>
        <dbReference type="ChEBI" id="CHEBI:61930"/>
        <dbReference type="ChEBI" id="CHEBI:83767"/>
        <dbReference type="EC" id="2.3.1.286"/>
    </reaction>
</comment>
<feature type="binding site" evidence="3">
    <location>
        <position position="66"/>
    </location>
    <ligand>
        <name>substrate</name>
    </ligand>
</feature>
<evidence type="ECO:0000256" key="3">
    <source>
        <dbReference type="HAMAP-Rule" id="MF_01121"/>
    </source>
</evidence>
<feature type="domain" description="Deacetylase sirtuin-type" evidence="5">
    <location>
        <begin position="1"/>
        <end position="247"/>
    </location>
</feature>
<organism evidence="6 7">
    <name type="scientific">Acetobacter tropicalis</name>
    <dbReference type="NCBI Taxonomy" id="104102"/>
    <lineage>
        <taxon>Bacteria</taxon>
        <taxon>Pseudomonadati</taxon>
        <taxon>Pseudomonadota</taxon>
        <taxon>Alphaproteobacteria</taxon>
        <taxon>Acetobacterales</taxon>
        <taxon>Acetobacteraceae</taxon>
        <taxon>Acetobacter</taxon>
    </lineage>
</organism>
<keyword evidence="3" id="KW-0963">Cytoplasm</keyword>
<comment type="function">
    <text evidence="3">NAD-dependent lysine deacetylase and desuccinylase that specifically removes acetyl and succinyl groups on target proteins. Modulates the activities of several proteins which are inactive in their acylated form.</text>
</comment>
<proteinExistence type="inferred from homology"/>
<dbReference type="PATRIC" id="fig|104102.7.peg.2186"/>
<dbReference type="SUPFAM" id="SSF52467">
    <property type="entry name" value="DHS-like NAD/FAD-binding domain"/>
    <property type="match status" value="1"/>
</dbReference>
<accession>A0A094ZJJ7</accession>